<organism evidence="2 3">
    <name type="scientific">Paraburkholderia tropica</name>
    <dbReference type="NCBI Taxonomy" id="92647"/>
    <lineage>
        <taxon>Bacteria</taxon>
        <taxon>Pseudomonadati</taxon>
        <taxon>Pseudomonadota</taxon>
        <taxon>Betaproteobacteria</taxon>
        <taxon>Burkholderiales</taxon>
        <taxon>Burkholderiaceae</taxon>
        <taxon>Paraburkholderia</taxon>
    </lineage>
</organism>
<dbReference type="GeneID" id="61306697"/>
<dbReference type="Pfam" id="PF13302">
    <property type="entry name" value="Acetyltransf_3"/>
    <property type="match status" value="1"/>
</dbReference>
<dbReference type="InterPro" id="IPR016181">
    <property type="entry name" value="Acyl_CoA_acyltransferase"/>
</dbReference>
<protein>
    <submittedName>
        <fullName evidence="2">Protein N-acetyltransferase, RimJ/RimL family</fullName>
    </submittedName>
</protein>
<evidence type="ECO:0000313" key="2">
    <source>
        <dbReference type="EMBL" id="SEJ65537.1"/>
    </source>
</evidence>
<dbReference type="SUPFAM" id="SSF55729">
    <property type="entry name" value="Acyl-CoA N-acyltransferases (Nat)"/>
    <property type="match status" value="1"/>
</dbReference>
<dbReference type="RefSeq" id="WP_161495570.1">
    <property type="nucleotide sequence ID" value="NZ_CADFGN010000008.1"/>
</dbReference>
<dbReference type="InterPro" id="IPR000182">
    <property type="entry name" value="GNAT_dom"/>
</dbReference>
<gene>
    <name evidence="2" type="ORF">SAMN05216550_10712</name>
</gene>
<evidence type="ECO:0000259" key="1">
    <source>
        <dbReference type="PROSITE" id="PS51186"/>
    </source>
</evidence>
<name>A0AAQ1GFG3_9BURK</name>
<dbReference type="Proteomes" id="UP000183529">
    <property type="component" value="Unassembled WGS sequence"/>
</dbReference>
<dbReference type="Gene3D" id="3.40.630.30">
    <property type="match status" value="1"/>
</dbReference>
<dbReference type="InterPro" id="IPR051531">
    <property type="entry name" value="N-acetyltransferase"/>
</dbReference>
<dbReference type="AlphaFoldDB" id="A0AAQ1GFG3"/>
<dbReference type="GO" id="GO:0016747">
    <property type="term" value="F:acyltransferase activity, transferring groups other than amino-acyl groups"/>
    <property type="evidence" value="ECO:0007669"/>
    <property type="project" value="InterPro"/>
</dbReference>
<reference evidence="2 3" key="1">
    <citation type="submission" date="2016-10" db="EMBL/GenBank/DDBJ databases">
        <authorList>
            <person name="Varghese N."/>
            <person name="Submissions S."/>
        </authorList>
    </citation>
    <scope>NUCLEOTIDE SEQUENCE [LARGE SCALE GENOMIC DNA]</scope>
    <source>
        <strain evidence="2 3">LMG 22274</strain>
    </source>
</reference>
<accession>A0AAQ1GFG3</accession>
<proteinExistence type="predicted"/>
<evidence type="ECO:0000313" key="3">
    <source>
        <dbReference type="Proteomes" id="UP000183529"/>
    </source>
</evidence>
<comment type="caution">
    <text evidence="2">The sequence shown here is derived from an EMBL/GenBank/DDBJ whole genome shotgun (WGS) entry which is preliminary data.</text>
</comment>
<dbReference type="PANTHER" id="PTHR43792">
    <property type="entry name" value="GNAT FAMILY, PUTATIVE (AFU_ORTHOLOGUE AFUA_3G00765)-RELATED-RELATED"/>
    <property type="match status" value="1"/>
</dbReference>
<feature type="domain" description="N-acetyltransferase" evidence="1">
    <location>
        <begin position="12"/>
        <end position="172"/>
    </location>
</feature>
<sequence length="182" mass="21034">MADRTEILTARLRLRRARRNDAVALFENYTGNVDCSRFLQRLPHADVARTEAMIDNWCKQDWERPDTPFSWVISTREDDEAIGIFLAIPEGHKTEIHFGIGKRFWGRGFVAEAGAAALSSLWRAPHTQRIWTVCDVENTRSQRVLDKLGFQHEGMLRKWLRLPAFGEIARDCHVYASTAHRD</sequence>
<dbReference type="EMBL" id="FNZM01000007">
    <property type="protein sequence ID" value="SEJ65537.1"/>
    <property type="molecule type" value="Genomic_DNA"/>
</dbReference>
<dbReference type="PROSITE" id="PS51186">
    <property type="entry name" value="GNAT"/>
    <property type="match status" value="1"/>
</dbReference>